<evidence type="ECO:0000313" key="3">
    <source>
        <dbReference type="WBParaSite" id="jg18358"/>
    </source>
</evidence>
<proteinExistence type="predicted"/>
<dbReference type="AlphaFoldDB" id="A0A915DD35"/>
<sequence>MPHKIFLANLVSLSASYLLIYGVQTIYEYSRNHQHYPSTDGQPPNPLLNQPSHLRPEFQKEYFVVLSSPNTLSQLFLLPLVVLGWQNIGAHSLVFFAGTSAQFEQSRVSQYIVDFLNDLGARTSFVSSNSLPPEVLAGLVRLFAVGMPRTFKFDDNSTVLVTADADMLPLSIDEHTLQQPEEHLKVYGGRTRTRYALNTLTMTTAHWRQLMGIDKYGIDNGDAIYRYLAKEFGKKAMTELINDPDKKLDEILAGRKIQNWVEKYGETVTFANKKINQITRSEWQESNFDGYKISALDDIELPEGLHNPQMWKKALVLLRQIFDDNIIKLLNDYQQEVNNLLHQKDEE</sequence>
<dbReference type="Proteomes" id="UP000887574">
    <property type="component" value="Unplaced"/>
</dbReference>
<keyword evidence="1" id="KW-1133">Transmembrane helix</keyword>
<organism evidence="2 3">
    <name type="scientific">Ditylenchus dipsaci</name>
    <dbReference type="NCBI Taxonomy" id="166011"/>
    <lineage>
        <taxon>Eukaryota</taxon>
        <taxon>Metazoa</taxon>
        <taxon>Ecdysozoa</taxon>
        <taxon>Nematoda</taxon>
        <taxon>Chromadorea</taxon>
        <taxon>Rhabditida</taxon>
        <taxon>Tylenchina</taxon>
        <taxon>Tylenchomorpha</taxon>
        <taxon>Sphaerularioidea</taxon>
        <taxon>Anguinidae</taxon>
        <taxon>Anguininae</taxon>
        <taxon>Ditylenchus</taxon>
    </lineage>
</organism>
<name>A0A915DD35_9BILA</name>
<evidence type="ECO:0000313" key="2">
    <source>
        <dbReference type="Proteomes" id="UP000887574"/>
    </source>
</evidence>
<protein>
    <submittedName>
        <fullName evidence="3">Uncharacterized protein</fullName>
    </submittedName>
</protein>
<keyword evidence="2" id="KW-1185">Reference proteome</keyword>
<feature type="transmembrane region" description="Helical" evidence="1">
    <location>
        <begin position="7"/>
        <end position="27"/>
    </location>
</feature>
<reference evidence="3" key="1">
    <citation type="submission" date="2022-11" db="UniProtKB">
        <authorList>
            <consortium name="WormBaseParasite"/>
        </authorList>
    </citation>
    <scope>IDENTIFICATION</scope>
</reference>
<keyword evidence="1" id="KW-0812">Transmembrane</keyword>
<evidence type="ECO:0000256" key="1">
    <source>
        <dbReference type="SAM" id="Phobius"/>
    </source>
</evidence>
<dbReference type="WBParaSite" id="jg18358">
    <property type="protein sequence ID" value="jg18358"/>
    <property type="gene ID" value="jg18358"/>
</dbReference>
<keyword evidence="1" id="KW-0472">Membrane</keyword>
<accession>A0A915DD35</accession>